<accession>A0A0D0A7F6</accession>
<dbReference type="EMBL" id="KN835445">
    <property type="protein sequence ID" value="KIK37526.1"/>
    <property type="molecule type" value="Genomic_DNA"/>
</dbReference>
<evidence type="ECO:0000256" key="1">
    <source>
        <dbReference type="SAM" id="MobiDB-lite"/>
    </source>
</evidence>
<dbReference type="Proteomes" id="UP000054485">
    <property type="component" value="Unassembled WGS sequence"/>
</dbReference>
<keyword evidence="3" id="KW-1185">Reference proteome</keyword>
<proteinExistence type="predicted"/>
<organism evidence="2 3">
    <name type="scientific">Suillus luteus UH-Slu-Lm8-n1</name>
    <dbReference type="NCBI Taxonomy" id="930992"/>
    <lineage>
        <taxon>Eukaryota</taxon>
        <taxon>Fungi</taxon>
        <taxon>Dikarya</taxon>
        <taxon>Basidiomycota</taxon>
        <taxon>Agaricomycotina</taxon>
        <taxon>Agaricomycetes</taxon>
        <taxon>Agaricomycetidae</taxon>
        <taxon>Boletales</taxon>
        <taxon>Suillineae</taxon>
        <taxon>Suillaceae</taxon>
        <taxon>Suillus</taxon>
    </lineage>
</organism>
<feature type="compositionally biased region" description="Polar residues" evidence="1">
    <location>
        <begin position="111"/>
        <end position="124"/>
    </location>
</feature>
<reference evidence="3" key="2">
    <citation type="submission" date="2015-01" db="EMBL/GenBank/DDBJ databases">
        <title>Evolutionary Origins and Diversification of the Mycorrhizal Mutualists.</title>
        <authorList>
            <consortium name="DOE Joint Genome Institute"/>
            <consortium name="Mycorrhizal Genomics Consortium"/>
            <person name="Kohler A."/>
            <person name="Kuo A."/>
            <person name="Nagy L.G."/>
            <person name="Floudas D."/>
            <person name="Copeland A."/>
            <person name="Barry K.W."/>
            <person name="Cichocki N."/>
            <person name="Veneault-Fourrey C."/>
            <person name="LaButti K."/>
            <person name="Lindquist E.A."/>
            <person name="Lipzen A."/>
            <person name="Lundell T."/>
            <person name="Morin E."/>
            <person name="Murat C."/>
            <person name="Riley R."/>
            <person name="Ohm R."/>
            <person name="Sun H."/>
            <person name="Tunlid A."/>
            <person name="Henrissat B."/>
            <person name="Grigoriev I.V."/>
            <person name="Hibbett D.S."/>
            <person name="Martin F."/>
        </authorList>
    </citation>
    <scope>NUCLEOTIDE SEQUENCE [LARGE SCALE GENOMIC DNA]</scope>
    <source>
        <strain evidence="3">UH-Slu-Lm8-n1</strain>
    </source>
</reference>
<reference evidence="2 3" key="1">
    <citation type="submission" date="2014-04" db="EMBL/GenBank/DDBJ databases">
        <authorList>
            <consortium name="DOE Joint Genome Institute"/>
            <person name="Kuo A."/>
            <person name="Ruytinx J."/>
            <person name="Rineau F."/>
            <person name="Colpaert J."/>
            <person name="Kohler A."/>
            <person name="Nagy L.G."/>
            <person name="Floudas D."/>
            <person name="Copeland A."/>
            <person name="Barry K.W."/>
            <person name="Cichocki N."/>
            <person name="Veneault-Fourrey C."/>
            <person name="LaButti K."/>
            <person name="Lindquist E.A."/>
            <person name="Lipzen A."/>
            <person name="Lundell T."/>
            <person name="Morin E."/>
            <person name="Murat C."/>
            <person name="Sun H."/>
            <person name="Tunlid A."/>
            <person name="Henrissat B."/>
            <person name="Grigoriev I.V."/>
            <person name="Hibbett D.S."/>
            <person name="Martin F."/>
            <person name="Nordberg H.P."/>
            <person name="Cantor M.N."/>
            <person name="Hua S.X."/>
        </authorList>
    </citation>
    <scope>NUCLEOTIDE SEQUENCE [LARGE SCALE GENOMIC DNA]</scope>
    <source>
        <strain evidence="2 3">UH-Slu-Lm8-n1</strain>
    </source>
</reference>
<name>A0A0D0A7F6_9AGAM</name>
<evidence type="ECO:0000313" key="3">
    <source>
        <dbReference type="Proteomes" id="UP000054485"/>
    </source>
</evidence>
<gene>
    <name evidence="2" type="ORF">CY34DRAFT_453806</name>
</gene>
<evidence type="ECO:0000313" key="2">
    <source>
        <dbReference type="EMBL" id="KIK37526.1"/>
    </source>
</evidence>
<protein>
    <submittedName>
        <fullName evidence="2">Uncharacterized protein</fullName>
    </submittedName>
</protein>
<dbReference type="HOGENOM" id="CLU_2005423_0_0_1"/>
<sequence length="124" mass="13778">MLIAKSYTYGPRVPELVVLSEVVECSLVLNIMRSNREGAASYIWDTLNFLCSKSNGVYLSKFDLMRYVQASPSRVDMYSSPTAQQRRISKVLLLTCSGPEAEPRPCKQVGPETSNGGIKQFHGN</sequence>
<feature type="region of interest" description="Disordered" evidence="1">
    <location>
        <begin position="101"/>
        <end position="124"/>
    </location>
</feature>
<dbReference type="InParanoid" id="A0A0D0A7F6"/>
<dbReference type="AlphaFoldDB" id="A0A0D0A7F6"/>